<evidence type="ECO:0000259" key="1">
    <source>
        <dbReference type="Pfam" id="PF00535"/>
    </source>
</evidence>
<dbReference type="InterPro" id="IPR029044">
    <property type="entry name" value="Nucleotide-diphossugar_trans"/>
</dbReference>
<dbReference type="InterPro" id="IPR001173">
    <property type="entry name" value="Glyco_trans_2-like"/>
</dbReference>
<comment type="caution">
    <text evidence="2">The sequence shown here is derived from an EMBL/GenBank/DDBJ whole genome shotgun (WGS) entry which is preliminary data.</text>
</comment>
<name>A0A0F3GJE0_9BACT</name>
<dbReference type="AlphaFoldDB" id="A0A0F3GJE0"/>
<dbReference type="Pfam" id="PF00535">
    <property type="entry name" value="Glycos_transf_2"/>
    <property type="match status" value="1"/>
</dbReference>
<dbReference type="InterPro" id="IPR050256">
    <property type="entry name" value="Glycosyltransferase_2"/>
</dbReference>
<dbReference type="SUPFAM" id="SSF53448">
    <property type="entry name" value="Nucleotide-diphospho-sugar transferases"/>
    <property type="match status" value="1"/>
</dbReference>
<dbReference type="Gene3D" id="3.90.550.10">
    <property type="entry name" value="Spore Coat Polysaccharide Biosynthesis Protein SpsA, Chain A"/>
    <property type="match status" value="1"/>
</dbReference>
<dbReference type="PATRIC" id="fig|29290.4.peg.7757"/>
<accession>A0A0F3GJE0</accession>
<evidence type="ECO:0000313" key="2">
    <source>
        <dbReference type="EMBL" id="KJU81942.1"/>
    </source>
</evidence>
<sequence length="251" mass="28471">MILEKKIVVVMPAYNAEKTLRQTYDELPHKYIDECIVVDDASRDRTITVARDLGLKVLVHQQNKGYGANQKTCYRNALDSGADIIVMLHPDYQYSPRLVTALASMILSGHYDIALGSRILGGRALSGGMPVYKYISNRLLTFAENMAVGIKLSEYHTGFRAFSRKVLETVPYENNSDDFVFDNEILVQAVHFGFRIGEISCPTKYFEDASSINFTRSVRYGIGCLQTSFKYIMQKAGKVQYPMFDNSWKVR</sequence>
<dbReference type="EMBL" id="LACI01002484">
    <property type="protein sequence ID" value="KJU81942.1"/>
    <property type="molecule type" value="Genomic_DNA"/>
</dbReference>
<proteinExistence type="predicted"/>
<dbReference type="Proteomes" id="UP000033423">
    <property type="component" value="Unassembled WGS sequence"/>
</dbReference>
<dbReference type="CDD" id="cd04179">
    <property type="entry name" value="DPM_DPG-synthase_like"/>
    <property type="match status" value="1"/>
</dbReference>
<keyword evidence="3" id="KW-1185">Reference proteome</keyword>
<feature type="domain" description="Glycosyltransferase 2-like" evidence="1">
    <location>
        <begin position="9"/>
        <end position="169"/>
    </location>
</feature>
<protein>
    <submittedName>
        <fullName evidence="2">Glycosyltransferase</fullName>
    </submittedName>
</protein>
<dbReference type="PANTHER" id="PTHR48090:SF7">
    <property type="entry name" value="RFBJ PROTEIN"/>
    <property type="match status" value="1"/>
</dbReference>
<keyword evidence="2" id="KW-0808">Transferase</keyword>
<evidence type="ECO:0000313" key="3">
    <source>
        <dbReference type="Proteomes" id="UP000033423"/>
    </source>
</evidence>
<dbReference type="GO" id="GO:0016740">
    <property type="term" value="F:transferase activity"/>
    <property type="evidence" value="ECO:0007669"/>
    <property type="project" value="UniProtKB-KW"/>
</dbReference>
<organism evidence="2 3">
    <name type="scientific">Candidatus Magnetobacterium bavaricum</name>
    <dbReference type="NCBI Taxonomy" id="29290"/>
    <lineage>
        <taxon>Bacteria</taxon>
        <taxon>Pseudomonadati</taxon>
        <taxon>Nitrospirota</taxon>
        <taxon>Thermodesulfovibrionia</taxon>
        <taxon>Thermodesulfovibrionales</taxon>
        <taxon>Candidatus Magnetobacteriaceae</taxon>
        <taxon>Candidatus Magnetobacterium</taxon>
    </lineage>
</organism>
<gene>
    <name evidence="2" type="ORF">MBAV_005870</name>
</gene>
<dbReference type="PANTHER" id="PTHR48090">
    <property type="entry name" value="UNDECAPRENYL-PHOSPHATE 4-DEOXY-4-FORMAMIDO-L-ARABINOSE TRANSFERASE-RELATED"/>
    <property type="match status" value="1"/>
</dbReference>
<reference evidence="2 3" key="1">
    <citation type="submission" date="2015-02" db="EMBL/GenBank/DDBJ databases">
        <title>Single-cell genomics of uncultivated deep-branching MTB reveals a conserved set of magnetosome genes.</title>
        <authorList>
            <person name="Kolinko S."/>
            <person name="Richter M."/>
            <person name="Glockner F.O."/>
            <person name="Brachmann A."/>
            <person name="Schuler D."/>
        </authorList>
    </citation>
    <scope>NUCLEOTIDE SEQUENCE [LARGE SCALE GENOMIC DNA]</scope>
    <source>
        <strain evidence="2">TM-1</strain>
    </source>
</reference>